<dbReference type="AlphaFoldDB" id="G4QET5"/>
<dbReference type="KEGG" id="gni:GNIT_0043"/>
<dbReference type="STRING" id="1085623.GNIT_0043"/>
<dbReference type="PIRSF" id="PIRSF038896">
    <property type="entry name" value="NAPE-PLD"/>
    <property type="match status" value="1"/>
</dbReference>
<evidence type="ECO:0000256" key="1">
    <source>
        <dbReference type="SAM" id="SignalP"/>
    </source>
</evidence>
<dbReference type="HOGENOM" id="CLU_020884_1_1_6"/>
<sequence>MIYPVLFLVIVALSGCQSANTDTMNNSVKSKESPKKGHYTSDGFKNLYVEDNDKNFFDFLEMRFLSDEKWADHASLADQVPIQAVDVERLHAKSNMPPESDQPLVTWLGHSMFLVQHNKLTLLTDPIFSDRASPLSFAGPKRYVKHAMDYAELPDIDIVVISHNHYDHLDNETIEQLAARSASQESPIRFYVPLGLKAHLSNEGVNPNEVTEMDWWSKALVKNAFSTAEIQALPSQHWSARGLSDRLQTLWASWSINFGDFTVWFAGDTGYNDIQFKQIGDTLGKVDLALIPIGGYAPRWFMQKYHINPNEAVKIHEDVNAMKSIGMHWGTFPLTAEEPGEPVKVLAQEKLAKGMSEGSFISLSIGESIVIEQ</sequence>
<name>G4QET5_GLANF</name>
<evidence type="ECO:0000313" key="4">
    <source>
        <dbReference type="Proteomes" id="UP000009282"/>
    </source>
</evidence>
<accession>G4QET5</accession>
<dbReference type="GO" id="GO:0008270">
    <property type="term" value="F:zinc ion binding"/>
    <property type="evidence" value="ECO:0007669"/>
    <property type="project" value="InterPro"/>
</dbReference>
<dbReference type="Proteomes" id="UP000009282">
    <property type="component" value="Chromosome"/>
</dbReference>
<dbReference type="OrthoDB" id="9805728at2"/>
<dbReference type="Pfam" id="PF12706">
    <property type="entry name" value="Lactamase_B_2"/>
    <property type="match status" value="1"/>
</dbReference>
<dbReference type="EMBL" id="CP003060">
    <property type="protein sequence ID" value="AEP28198.1"/>
    <property type="molecule type" value="Genomic_DNA"/>
</dbReference>
<keyword evidence="1" id="KW-0732">Signal</keyword>
<feature type="domain" description="Metallo-beta-lactamase" evidence="2">
    <location>
        <begin position="122"/>
        <end position="329"/>
    </location>
</feature>
<reference evidence="3 4" key="1">
    <citation type="journal article" date="2011" name="J. Bacteriol.">
        <title>Complete genome sequence of seawater bacterium Glaciecola nitratireducens FR1064T.</title>
        <authorList>
            <person name="Bian F."/>
            <person name="Qin Q.L."/>
            <person name="Xie B.B."/>
            <person name="Shu Y.L."/>
            <person name="Zhang X.Y."/>
            <person name="Yu Y."/>
            <person name="Chen B."/>
            <person name="Chen X.L."/>
            <person name="Zhou B.C."/>
            <person name="Zhang Y.Z."/>
        </authorList>
    </citation>
    <scope>NUCLEOTIDE SEQUENCE [LARGE SCALE GENOMIC DNA]</scope>
    <source>
        <strain evidence="4">JCM 12485 / KCTC 12276 / FR1064</strain>
    </source>
</reference>
<dbReference type="InterPro" id="IPR036866">
    <property type="entry name" value="RibonucZ/Hydroxyglut_hydro"/>
</dbReference>
<feature type="chain" id="PRO_5003467214" evidence="1">
    <location>
        <begin position="20"/>
        <end position="373"/>
    </location>
</feature>
<dbReference type="InterPro" id="IPR001279">
    <property type="entry name" value="Metallo-B-lactamas"/>
</dbReference>
<evidence type="ECO:0000313" key="3">
    <source>
        <dbReference type="EMBL" id="AEP28198.1"/>
    </source>
</evidence>
<dbReference type="PANTHER" id="PTHR15032:SF4">
    <property type="entry name" value="N-ACYL-PHOSPHATIDYLETHANOLAMINE-HYDROLYZING PHOSPHOLIPASE D"/>
    <property type="match status" value="1"/>
</dbReference>
<dbReference type="GO" id="GO:0070290">
    <property type="term" value="F:N-acylphosphatidylethanolamine-specific phospholipase D activity"/>
    <property type="evidence" value="ECO:0007669"/>
    <property type="project" value="InterPro"/>
</dbReference>
<dbReference type="PANTHER" id="PTHR15032">
    <property type="entry name" value="N-ACYL-PHOSPHATIDYLETHANOLAMINE-HYDROLYZING PHOSPHOLIPASE D"/>
    <property type="match status" value="1"/>
</dbReference>
<evidence type="ECO:0000259" key="2">
    <source>
        <dbReference type="Pfam" id="PF12706"/>
    </source>
</evidence>
<keyword evidence="4" id="KW-1185">Reference proteome</keyword>
<keyword evidence="3" id="KW-0378">Hydrolase</keyword>
<organism evidence="3 4">
    <name type="scientific">Glaciecola nitratireducens (strain JCM 12485 / KCTC 12276 / FR1064)</name>
    <dbReference type="NCBI Taxonomy" id="1085623"/>
    <lineage>
        <taxon>Bacteria</taxon>
        <taxon>Pseudomonadati</taxon>
        <taxon>Pseudomonadota</taxon>
        <taxon>Gammaproteobacteria</taxon>
        <taxon>Alteromonadales</taxon>
        <taxon>Alteromonadaceae</taxon>
        <taxon>Brumicola</taxon>
    </lineage>
</organism>
<protein>
    <submittedName>
        <fullName evidence="3">Putative metallo hydrolase</fullName>
    </submittedName>
</protein>
<proteinExistence type="predicted"/>
<dbReference type="GO" id="GO:0005737">
    <property type="term" value="C:cytoplasm"/>
    <property type="evidence" value="ECO:0007669"/>
    <property type="project" value="TreeGrafter"/>
</dbReference>
<dbReference type="eggNOG" id="COG2220">
    <property type="taxonomic scope" value="Bacteria"/>
</dbReference>
<gene>
    <name evidence="3" type="ordered locus">GNIT_0043</name>
</gene>
<dbReference type="SUPFAM" id="SSF56281">
    <property type="entry name" value="Metallo-hydrolase/oxidoreductase"/>
    <property type="match status" value="1"/>
</dbReference>
<dbReference type="Gene3D" id="3.60.15.10">
    <property type="entry name" value="Ribonuclease Z/Hydroxyacylglutathione hydrolase-like"/>
    <property type="match status" value="1"/>
</dbReference>
<feature type="signal peptide" evidence="1">
    <location>
        <begin position="1"/>
        <end position="19"/>
    </location>
</feature>
<dbReference type="RefSeq" id="WP_014107077.1">
    <property type="nucleotide sequence ID" value="NC_016041.1"/>
</dbReference>
<dbReference type="InterPro" id="IPR024884">
    <property type="entry name" value="NAPE-PLD"/>
</dbReference>